<feature type="compositionally biased region" description="Low complexity" evidence="1">
    <location>
        <begin position="25"/>
        <end position="40"/>
    </location>
</feature>
<dbReference type="Proteomes" id="UP000436088">
    <property type="component" value="Unassembled WGS sequence"/>
</dbReference>
<name>A0A6A2Z6A9_HIBSY</name>
<keyword evidence="3" id="KW-1185">Reference proteome</keyword>
<organism evidence="2 3">
    <name type="scientific">Hibiscus syriacus</name>
    <name type="common">Rose of Sharon</name>
    <dbReference type="NCBI Taxonomy" id="106335"/>
    <lineage>
        <taxon>Eukaryota</taxon>
        <taxon>Viridiplantae</taxon>
        <taxon>Streptophyta</taxon>
        <taxon>Embryophyta</taxon>
        <taxon>Tracheophyta</taxon>
        <taxon>Spermatophyta</taxon>
        <taxon>Magnoliopsida</taxon>
        <taxon>eudicotyledons</taxon>
        <taxon>Gunneridae</taxon>
        <taxon>Pentapetalae</taxon>
        <taxon>rosids</taxon>
        <taxon>malvids</taxon>
        <taxon>Malvales</taxon>
        <taxon>Malvaceae</taxon>
        <taxon>Malvoideae</taxon>
        <taxon>Hibiscus</taxon>
    </lineage>
</organism>
<reference evidence="2" key="1">
    <citation type="submission" date="2019-09" db="EMBL/GenBank/DDBJ databases">
        <title>Draft genome information of white flower Hibiscus syriacus.</title>
        <authorList>
            <person name="Kim Y.-M."/>
        </authorList>
    </citation>
    <scope>NUCLEOTIDE SEQUENCE [LARGE SCALE GENOMIC DNA]</scope>
    <source>
        <strain evidence="2">YM2019G1</strain>
    </source>
</reference>
<sequence>METTQKKKGLFKSKLPKSNPFSRLATKASSASPKVSPSTTGQNMAKVNYSKTPMVSKQPTGFDQHEAVSYFKSPSFYDHNGYANQTWVEGYQVNPLQLNPNAAEDVGYGRQPVHHQPRHGDAFFHPLDCEPTLQIGYQHDPMSVVTATGPECE</sequence>
<feature type="region of interest" description="Disordered" evidence="1">
    <location>
        <begin position="1"/>
        <end position="48"/>
    </location>
</feature>
<comment type="caution">
    <text evidence="2">The sequence shown here is derived from an EMBL/GenBank/DDBJ whole genome shotgun (WGS) entry which is preliminary data.</text>
</comment>
<protein>
    <submittedName>
        <fullName evidence="2">Agamous-like MADS-box protein AGL9-like protein</fullName>
    </submittedName>
</protein>
<evidence type="ECO:0000256" key="1">
    <source>
        <dbReference type="SAM" id="MobiDB-lite"/>
    </source>
</evidence>
<proteinExistence type="predicted"/>
<evidence type="ECO:0000313" key="2">
    <source>
        <dbReference type="EMBL" id="KAE8687378.1"/>
    </source>
</evidence>
<gene>
    <name evidence="2" type="ORF">F3Y22_tig00111022pilonHSYRG00624</name>
</gene>
<dbReference type="EMBL" id="VEPZ02001205">
    <property type="protein sequence ID" value="KAE8687378.1"/>
    <property type="molecule type" value="Genomic_DNA"/>
</dbReference>
<evidence type="ECO:0000313" key="3">
    <source>
        <dbReference type="Proteomes" id="UP000436088"/>
    </source>
</evidence>
<dbReference type="AlphaFoldDB" id="A0A6A2Z6A9"/>
<accession>A0A6A2Z6A9</accession>
<feature type="compositionally biased region" description="Basic residues" evidence="1">
    <location>
        <begin position="1"/>
        <end position="15"/>
    </location>
</feature>